<reference evidence="2 3" key="1">
    <citation type="journal article" date="2017" name="Int. J. Parasitol.">
        <title>The genome of the protozoan parasite Cystoisospora suis and a reverse vaccinology approach to identify vaccine candidates.</title>
        <authorList>
            <person name="Palmieri N."/>
            <person name="Shrestha A."/>
            <person name="Ruttkowski B."/>
            <person name="Beck T."/>
            <person name="Vogl C."/>
            <person name="Tomley F."/>
            <person name="Blake D.P."/>
            <person name="Joachim A."/>
        </authorList>
    </citation>
    <scope>NUCLEOTIDE SEQUENCE [LARGE SCALE GENOMIC DNA]</scope>
    <source>
        <strain evidence="2 3">Wien I</strain>
    </source>
</reference>
<feature type="compositionally biased region" description="Basic and acidic residues" evidence="1">
    <location>
        <begin position="23"/>
        <end position="48"/>
    </location>
</feature>
<feature type="compositionally biased region" description="Polar residues" evidence="1">
    <location>
        <begin position="90"/>
        <end position="106"/>
    </location>
</feature>
<dbReference type="AlphaFoldDB" id="A0A2C6KSG6"/>
<feature type="compositionally biased region" description="Basic and acidic residues" evidence="1">
    <location>
        <begin position="71"/>
        <end position="84"/>
    </location>
</feature>
<sequence>AAWSGGVYERGSPAAVGASRSNQSERRFKPAEARETEKSHETNHEKWIERRRRRGKKEEEEEREKEEEEEQKERRKEEEKHQETPRLFFVNSTRQISSRPPLSPSQGLFRYTQRVKKKSEKKEKERKKRSPDMKKRKKERNEKKKKKKVFCVLEIWRYEKDDEMRLWSVETLPLREDSFETAEDEEEGCISFARRLLRDVLAHRAGESGERRMKKNRVNKIHPQELSHGRRKNKGDGRQDQEMKKTENQKKGNE</sequence>
<dbReference type="EMBL" id="MIGC01003555">
    <property type="protein sequence ID" value="PHJ19264.1"/>
    <property type="molecule type" value="Genomic_DNA"/>
</dbReference>
<dbReference type="RefSeq" id="XP_067920966.1">
    <property type="nucleotide sequence ID" value="XM_068067055.1"/>
</dbReference>
<gene>
    <name evidence="2" type="ORF">CSUI_006905</name>
</gene>
<accession>A0A2C6KSG6</accession>
<organism evidence="2 3">
    <name type="scientific">Cystoisospora suis</name>
    <dbReference type="NCBI Taxonomy" id="483139"/>
    <lineage>
        <taxon>Eukaryota</taxon>
        <taxon>Sar</taxon>
        <taxon>Alveolata</taxon>
        <taxon>Apicomplexa</taxon>
        <taxon>Conoidasida</taxon>
        <taxon>Coccidia</taxon>
        <taxon>Eucoccidiorida</taxon>
        <taxon>Eimeriorina</taxon>
        <taxon>Sarcocystidae</taxon>
        <taxon>Cystoisospora</taxon>
    </lineage>
</organism>
<evidence type="ECO:0000256" key="1">
    <source>
        <dbReference type="SAM" id="MobiDB-lite"/>
    </source>
</evidence>
<feature type="compositionally biased region" description="Basic residues" evidence="1">
    <location>
        <begin position="113"/>
        <end position="146"/>
    </location>
</feature>
<feature type="compositionally biased region" description="Basic and acidic residues" evidence="1">
    <location>
        <begin position="222"/>
        <end position="254"/>
    </location>
</feature>
<feature type="region of interest" description="Disordered" evidence="1">
    <location>
        <begin position="1"/>
        <end position="146"/>
    </location>
</feature>
<dbReference type="GeneID" id="94430266"/>
<proteinExistence type="predicted"/>
<dbReference type="Proteomes" id="UP000221165">
    <property type="component" value="Unassembled WGS sequence"/>
</dbReference>
<comment type="caution">
    <text evidence="2">The sequence shown here is derived from an EMBL/GenBank/DDBJ whole genome shotgun (WGS) entry which is preliminary data.</text>
</comment>
<protein>
    <submittedName>
        <fullName evidence="2">Uncharacterized protein</fullName>
    </submittedName>
</protein>
<keyword evidence="3" id="KW-1185">Reference proteome</keyword>
<feature type="region of interest" description="Disordered" evidence="1">
    <location>
        <begin position="204"/>
        <end position="254"/>
    </location>
</feature>
<dbReference type="VEuPathDB" id="ToxoDB:CSUI_006905"/>
<feature type="non-terminal residue" evidence="2">
    <location>
        <position position="1"/>
    </location>
</feature>
<evidence type="ECO:0000313" key="2">
    <source>
        <dbReference type="EMBL" id="PHJ19264.1"/>
    </source>
</evidence>
<evidence type="ECO:0000313" key="3">
    <source>
        <dbReference type="Proteomes" id="UP000221165"/>
    </source>
</evidence>
<feature type="compositionally biased region" description="Acidic residues" evidence="1">
    <location>
        <begin position="59"/>
        <end position="70"/>
    </location>
</feature>
<name>A0A2C6KSG6_9APIC</name>